<dbReference type="Pfam" id="PF13482">
    <property type="entry name" value="RNase_H_2"/>
    <property type="match status" value="1"/>
</dbReference>
<reference evidence="4" key="1">
    <citation type="submission" date="2017-07" db="EMBL/GenBank/DDBJ databases">
        <title>Draft genome sequence of Effusibacillus lacus strain skLN1.</title>
        <authorList>
            <person name="Watanabe M."/>
            <person name="Kojima H."/>
            <person name="Fukui M."/>
        </authorList>
    </citation>
    <scope>NUCLEOTIDE SEQUENCE [LARGE SCALE GENOMIC DNA]</scope>
    <source>
        <strain evidence="4">skLN1</strain>
    </source>
</reference>
<dbReference type="Proteomes" id="UP000217785">
    <property type="component" value="Unassembled WGS sequence"/>
</dbReference>
<feature type="coiled-coil region" evidence="1">
    <location>
        <begin position="271"/>
        <end position="298"/>
    </location>
</feature>
<evidence type="ECO:0000256" key="1">
    <source>
        <dbReference type="SAM" id="Coils"/>
    </source>
</evidence>
<keyword evidence="1" id="KW-0175">Coiled coil</keyword>
<dbReference type="OrthoDB" id="9790530at2"/>
<dbReference type="RefSeq" id="WP_096184158.1">
    <property type="nucleotide sequence ID" value="NZ_BDUF01000109.1"/>
</dbReference>
<organism evidence="3 4">
    <name type="scientific">Effusibacillus lacus</name>
    <dbReference type="NCBI Taxonomy" id="1348429"/>
    <lineage>
        <taxon>Bacteria</taxon>
        <taxon>Bacillati</taxon>
        <taxon>Bacillota</taxon>
        <taxon>Bacilli</taxon>
        <taxon>Bacillales</taxon>
        <taxon>Alicyclobacillaceae</taxon>
        <taxon>Effusibacillus</taxon>
    </lineage>
</organism>
<feature type="domain" description="YprB ribonuclease H-like" evidence="2">
    <location>
        <begin position="84"/>
        <end position="244"/>
    </location>
</feature>
<dbReference type="InterPro" id="IPR012337">
    <property type="entry name" value="RNaseH-like_sf"/>
</dbReference>
<comment type="caution">
    <text evidence="3">The sequence shown here is derived from an EMBL/GenBank/DDBJ whole genome shotgun (WGS) entry which is preliminary data.</text>
</comment>
<protein>
    <recommendedName>
        <fullName evidence="2">YprB ribonuclease H-like domain-containing protein</fullName>
    </recommendedName>
</protein>
<dbReference type="InterPro" id="IPR036397">
    <property type="entry name" value="RNaseH_sf"/>
</dbReference>
<sequence>MNIVRKWWNGLLVYAERGEPFMRVLQAIKKYPDCYFDSQNLCWHVSDNYIETLEKEAYAQGFHIDIPPERNLTRTLQNRCGCTFDIETTGLREDPGTHLVSACIGLSKEDPIEFFVDSLAQEREVLLKIAEILKDMEVIITWNGDRFDIPFLNDRFKQHQIPFQIKAVQSLDLFRIAEKMRAAGVIPSASLQVVERFYGIVRPDRLPGRYVPAKYAEWLEKGDLKIKQEILQHNREDVLFLLMLSPFIYQGMIVDEEQSCLPEDVQLLDRYLIHMERIEKMMEEKADMEQEIHKLTEKYGQSVFHRPYGDIVMNETACTVLKKQSNSPVIHTFGELEEFYRSTLAKKPKKKWQEPEQEGEI</sequence>
<evidence type="ECO:0000259" key="2">
    <source>
        <dbReference type="Pfam" id="PF13482"/>
    </source>
</evidence>
<keyword evidence="4" id="KW-1185">Reference proteome</keyword>
<proteinExistence type="predicted"/>
<dbReference type="SUPFAM" id="SSF53098">
    <property type="entry name" value="Ribonuclease H-like"/>
    <property type="match status" value="1"/>
</dbReference>
<accession>A0A292YTZ8</accession>
<dbReference type="InterPro" id="IPR038720">
    <property type="entry name" value="YprB_RNase_H-like_dom"/>
</dbReference>
<name>A0A292YTZ8_9BACL</name>
<dbReference type="AlphaFoldDB" id="A0A292YTZ8"/>
<evidence type="ECO:0000313" key="4">
    <source>
        <dbReference type="Proteomes" id="UP000217785"/>
    </source>
</evidence>
<dbReference type="PANTHER" id="PTHR38462:SF1">
    <property type="entry name" value="YPRB RIBONUCLEASE H-LIKE DOMAIN-CONTAINING PROTEIN"/>
    <property type="match status" value="1"/>
</dbReference>
<dbReference type="EMBL" id="BDUF01000109">
    <property type="protein sequence ID" value="GAX91924.1"/>
    <property type="molecule type" value="Genomic_DNA"/>
</dbReference>
<dbReference type="PANTHER" id="PTHR38462">
    <property type="entry name" value="EXONUCLEASE-LIKE PROTEIN"/>
    <property type="match status" value="1"/>
</dbReference>
<evidence type="ECO:0000313" key="3">
    <source>
        <dbReference type="EMBL" id="GAX91924.1"/>
    </source>
</evidence>
<gene>
    <name evidence="3" type="ORF">EFBL_3615</name>
</gene>
<dbReference type="GO" id="GO:0003676">
    <property type="term" value="F:nucleic acid binding"/>
    <property type="evidence" value="ECO:0007669"/>
    <property type="project" value="InterPro"/>
</dbReference>
<dbReference type="Gene3D" id="3.30.420.10">
    <property type="entry name" value="Ribonuclease H-like superfamily/Ribonuclease H"/>
    <property type="match status" value="1"/>
</dbReference>